<evidence type="ECO:0000256" key="7">
    <source>
        <dbReference type="ARBA" id="ARBA00023004"/>
    </source>
</evidence>
<sequence length="381" mass="40812">MQKIIYADNAATTPLSQKALTAMMPYLTEFYGNPSALYSLGRRARKAVEQARDSIAACLGATPEEIYFTACGTESDNWALRGMAAEQAKSGRRHIITSVFEHHAVLHTCQALEQKGFSVTYLPVTKDGYVRPEDLQAALTPKTALVSIMYANNELGTVQPVRQLADICRTADVPFHTDAVQAAGHLPINVHLNNIDLLSLSAHKFGGPKGCGVLYIRRGLHPANLLCGGAQEQGRRGGTENTAGIVGTAAALRERTAALEQDTKRVSTLRDRLERGLLAAVPGCFRNGGSHRLPGHLNLCFPGTDGEALLLLLDQQGICASAGSACAAGSIEPSHVLQAIGLDRQAARSSLRFSLGVQNTEEDVDQLLKAVPDAVKRLHSF</sequence>
<comment type="cofactor">
    <cofactor evidence="1 10">
        <name>pyridoxal 5'-phosphate</name>
        <dbReference type="ChEBI" id="CHEBI:597326"/>
    </cofactor>
</comment>
<protein>
    <recommendedName>
        <fullName evidence="3">cysteine desulfurase</fullName>
        <ecNumber evidence="3">2.8.1.7</ecNumber>
    </recommendedName>
</protein>
<dbReference type="Gene3D" id="3.40.640.10">
    <property type="entry name" value="Type I PLP-dependent aspartate aminotransferase-like (Major domain)"/>
    <property type="match status" value="1"/>
</dbReference>
<evidence type="ECO:0000259" key="11">
    <source>
        <dbReference type="Pfam" id="PF00266"/>
    </source>
</evidence>
<name>A0ABX6PU96_9FIRM</name>
<comment type="similarity">
    <text evidence="2">Belongs to the class-V pyridoxal-phosphate-dependent aminotransferase family. NifS/IscS subfamily.</text>
</comment>
<comment type="catalytic activity">
    <reaction evidence="9">
        <text>(sulfur carrier)-H + L-cysteine = (sulfur carrier)-SH + L-alanine</text>
        <dbReference type="Rhea" id="RHEA:43892"/>
        <dbReference type="Rhea" id="RHEA-COMP:14737"/>
        <dbReference type="Rhea" id="RHEA-COMP:14739"/>
        <dbReference type="ChEBI" id="CHEBI:29917"/>
        <dbReference type="ChEBI" id="CHEBI:35235"/>
        <dbReference type="ChEBI" id="CHEBI:57972"/>
        <dbReference type="ChEBI" id="CHEBI:64428"/>
        <dbReference type="EC" id="2.8.1.7"/>
    </reaction>
</comment>
<dbReference type="SUPFAM" id="SSF53383">
    <property type="entry name" value="PLP-dependent transferases"/>
    <property type="match status" value="1"/>
</dbReference>
<dbReference type="PANTHER" id="PTHR11601">
    <property type="entry name" value="CYSTEINE DESULFURYLASE FAMILY MEMBER"/>
    <property type="match status" value="1"/>
</dbReference>
<keyword evidence="12" id="KW-0032">Aminotransferase</keyword>
<dbReference type="InterPro" id="IPR016454">
    <property type="entry name" value="Cysteine_dSase"/>
</dbReference>
<proteinExistence type="inferred from homology"/>
<evidence type="ECO:0000313" key="13">
    <source>
        <dbReference type="Proteomes" id="UP000509623"/>
    </source>
</evidence>
<dbReference type="EMBL" id="CP046161">
    <property type="protein sequence ID" value="QKO29829.1"/>
    <property type="molecule type" value="Genomic_DNA"/>
</dbReference>
<dbReference type="InterPro" id="IPR000192">
    <property type="entry name" value="Aminotrans_V_dom"/>
</dbReference>
<dbReference type="Gene3D" id="3.90.1150.10">
    <property type="entry name" value="Aspartate Aminotransferase, domain 1"/>
    <property type="match status" value="1"/>
</dbReference>
<evidence type="ECO:0000256" key="6">
    <source>
        <dbReference type="ARBA" id="ARBA00022898"/>
    </source>
</evidence>
<dbReference type="PROSITE" id="PS00595">
    <property type="entry name" value="AA_TRANSFER_CLASS_5"/>
    <property type="match status" value="1"/>
</dbReference>
<evidence type="ECO:0000256" key="9">
    <source>
        <dbReference type="ARBA" id="ARBA00050776"/>
    </source>
</evidence>
<keyword evidence="8" id="KW-0411">Iron-sulfur</keyword>
<keyword evidence="6" id="KW-0663">Pyridoxal phosphate</keyword>
<evidence type="ECO:0000256" key="5">
    <source>
        <dbReference type="ARBA" id="ARBA00022723"/>
    </source>
</evidence>
<dbReference type="InterPro" id="IPR020578">
    <property type="entry name" value="Aminotrans_V_PyrdxlP_BS"/>
</dbReference>
<dbReference type="InterPro" id="IPR015421">
    <property type="entry name" value="PyrdxlP-dep_Trfase_major"/>
</dbReference>
<dbReference type="GO" id="GO:0008483">
    <property type="term" value="F:transaminase activity"/>
    <property type="evidence" value="ECO:0007669"/>
    <property type="project" value="UniProtKB-KW"/>
</dbReference>
<evidence type="ECO:0000256" key="8">
    <source>
        <dbReference type="ARBA" id="ARBA00023014"/>
    </source>
</evidence>
<dbReference type="Pfam" id="PF00266">
    <property type="entry name" value="Aminotran_5"/>
    <property type="match status" value="1"/>
</dbReference>
<keyword evidence="5" id="KW-0479">Metal-binding</keyword>
<dbReference type="InterPro" id="IPR015422">
    <property type="entry name" value="PyrdxlP-dep_Trfase_small"/>
</dbReference>
<evidence type="ECO:0000313" key="12">
    <source>
        <dbReference type="EMBL" id="QKO29829.1"/>
    </source>
</evidence>
<dbReference type="PIRSF" id="PIRSF005572">
    <property type="entry name" value="NifS"/>
    <property type="match status" value="1"/>
</dbReference>
<keyword evidence="7" id="KW-0408">Iron</keyword>
<evidence type="ECO:0000256" key="2">
    <source>
        <dbReference type="ARBA" id="ARBA00006490"/>
    </source>
</evidence>
<evidence type="ECO:0000256" key="10">
    <source>
        <dbReference type="RuleBase" id="RU004504"/>
    </source>
</evidence>
<dbReference type="InterPro" id="IPR015424">
    <property type="entry name" value="PyrdxlP-dep_Trfase"/>
</dbReference>
<dbReference type="EC" id="2.8.1.7" evidence="3"/>
<reference evidence="13" key="1">
    <citation type="submission" date="2019-11" db="EMBL/GenBank/DDBJ databases">
        <authorList>
            <person name="Ren C."/>
            <person name="Wang H."/>
            <person name="Xu Y."/>
        </authorList>
    </citation>
    <scope>NUCLEOTIDE SEQUENCE [LARGE SCALE GENOMIC DNA]</scope>
    <source>
        <strain evidence="13">JNU-WLY1368</strain>
    </source>
</reference>
<feature type="domain" description="Aminotransferase class V" evidence="11">
    <location>
        <begin position="5"/>
        <end position="367"/>
    </location>
</feature>
<evidence type="ECO:0000256" key="1">
    <source>
        <dbReference type="ARBA" id="ARBA00001933"/>
    </source>
</evidence>
<dbReference type="RefSeq" id="WP_086036288.1">
    <property type="nucleotide sequence ID" value="NZ_CP046161.1"/>
</dbReference>
<evidence type="ECO:0000256" key="3">
    <source>
        <dbReference type="ARBA" id="ARBA00012239"/>
    </source>
</evidence>
<dbReference type="PANTHER" id="PTHR11601:SF34">
    <property type="entry name" value="CYSTEINE DESULFURASE"/>
    <property type="match status" value="1"/>
</dbReference>
<keyword evidence="4" id="KW-0808">Transferase</keyword>
<accession>A0ABX6PU96</accession>
<dbReference type="Gene3D" id="1.10.260.50">
    <property type="match status" value="1"/>
</dbReference>
<organism evidence="12 13">
    <name type="scientific">Caproicibacterium lactatifermentans</name>
    <dbReference type="NCBI Taxonomy" id="2666138"/>
    <lineage>
        <taxon>Bacteria</taxon>
        <taxon>Bacillati</taxon>
        <taxon>Bacillota</taxon>
        <taxon>Clostridia</taxon>
        <taxon>Eubacteriales</taxon>
        <taxon>Oscillospiraceae</taxon>
        <taxon>Caproicibacterium</taxon>
    </lineage>
</organism>
<evidence type="ECO:0000256" key="4">
    <source>
        <dbReference type="ARBA" id="ARBA00022679"/>
    </source>
</evidence>
<gene>
    <name evidence="12" type="ORF">GKP14_01655</name>
</gene>
<dbReference type="Proteomes" id="UP000509623">
    <property type="component" value="Chromosome"/>
</dbReference>
<keyword evidence="13" id="KW-1185">Reference proteome</keyword>